<organism evidence="5 6">
    <name type="scientific">Roseiconus lacunae</name>
    <dbReference type="NCBI Taxonomy" id="2605694"/>
    <lineage>
        <taxon>Bacteria</taxon>
        <taxon>Pseudomonadati</taxon>
        <taxon>Planctomycetota</taxon>
        <taxon>Planctomycetia</taxon>
        <taxon>Pirellulales</taxon>
        <taxon>Pirellulaceae</taxon>
        <taxon>Roseiconus</taxon>
    </lineage>
</organism>
<keyword evidence="4" id="KW-0472">Membrane</keyword>
<feature type="coiled-coil region" evidence="3">
    <location>
        <begin position="452"/>
        <end position="532"/>
    </location>
</feature>
<dbReference type="Proteomes" id="UP001239462">
    <property type="component" value="Unassembled WGS sequence"/>
</dbReference>
<accession>A0ABT7PE34</accession>
<dbReference type="RefSeq" id="WP_289162416.1">
    <property type="nucleotide sequence ID" value="NZ_JASZZN010000003.1"/>
</dbReference>
<comment type="caution">
    <text evidence="5">The sequence shown here is derived from an EMBL/GenBank/DDBJ whole genome shotgun (WGS) entry which is preliminary data.</text>
</comment>
<keyword evidence="2 3" id="KW-0175">Coiled coil</keyword>
<proteinExistence type="predicted"/>
<dbReference type="EMBL" id="JASZZN010000003">
    <property type="protein sequence ID" value="MDM4014760.1"/>
    <property type="molecule type" value="Genomic_DNA"/>
</dbReference>
<dbReference type="PANTHER" id="PTHR32347:SF23">
    <property type="entry name" value="BLL5650 PROTEIN"/>
    <property type="match status" value="1"/>
</dbReference>
<evidence type="ECO:0000256" key="4">
    <source>
        <dbReference type="SAM" id="Phobius"/>
    </source>
</evidence>
<reference evidence="5 6" key="1">
    <citation type="submission" date="2023-06" db="EMBL/GenBank/DDBJ databases">
        <title>Roseiconus lacunae JC819 isolated from Gulf of Mannar region, Tamil Nadu.</title>
        <authorList>
            <person name="Pk S."/>
            <person name="Ch S."/>
            <person name="Ch V.R."/>
        </authorList>
    </citation>
    <scope>NUCLEOTIDE SEQUENCE [LARGE SCALE GENOMIC DNA]</scope>
    <source>
        <strain evidence="5 6">JC819</strain>
    </source>
</reference>
<evidence type="ECO:0000256" key="2">
    <source>
        <dbReference type="ARBA" id="ARBA00023054"/>
    </source>
</evidence>
<sequence>MTNQLKSRPEHAPQEWSEIEAFVAGVTNLSRQPQSLAEFASNAIERTVELLDAIGGCIWLANSDGQFTNVGGSLSQNEEASLLSIENKSHLQFLEQTVSLGRVATKTAIRCDGKADLDSQGLLWIAAPCRIDDQTDAVVEVLQYAGLGTDAQLGHERLLSIVGQLTEAFAQRLKAREQDASLSMRQQREAFLREIHRSVDLNETVFRVVNEGRLLIGCDRLSLAIYSRNRLRVIAISGIDVIDRNSPLVATMARLLDAVGRSRHWLRYRASTDSLPPQLQEPIESYINQSNTEAFDAVPLIRDQASDALSDATVGKPSPDCIGVLLVEHFRGGDAPGLDDRISSIATLSTPALINSLAVDSLPMLGLAKRLRRAGDWAADSRLRLVIAVAVTITVCVTLFTVPTTFYVRAKGEAVPKQRRHVFAPLDGEVVRMNFQKDHEVERGQPLIDLRNRSLELDLQRLNGDFRATEKRRLAIASARVQRTKQTDDRDQLQRNYAVDLAAEEQELSQQLESLEKQITLLQQQMNQLTIVSPLSGHLLTWDAKTLLADRPVVRGQRLLTVAKLDGEWQIEIKIPEREFGNLIQAYEIGSPLTVRCTTSDGAANAFEGALIDVSRRADVDVSGNVHSLARVSVPVRATLWLRPGMQLHCKIDCGERSVGYVWFHEIYETTRSWLAW</sequence>
<keyword evidence="4" id="KW-0812">Transmembrane</keyword>
<dbReference type="Gene3D" id="1.10.287.470">
    <property type="entry name" value="Helix hairpin bin"/>
    <property type="match status" value="1"/>
</dbReference>
<evidence type="ECO:0000313" key="6">
    <source>
        <dbReference type="Proteomes" id="UP001239462"/>
    </source>
</evidence>
<dbReference type="InterPro" id="IPR050465">
    <property type="entry name" value="UPF0194_transport"/>
</dbReference>
<evidence type="ECO:0000256" key="3">
    <source>
        <dbReference type="SAM" id="Coils"/>
    </source>
</evidence>
<evidence type="ECO:0000256" key="1">
    <source>
        <dbReference type="ARBA" id="ARBA00004196"/>
    </source>
</evidence>
<dbReference type="SUPFAM" id="SSF111369">
    <property type="entry name" value="HlyD-like secretion proteins"/>
    <property type="match status" value="1"/>
</dbReference>
<keyword evidence="6" id="KW-1185">Reference proteome</keyword>
<keyword evidence="4" id="KW-1133">Transmembrane helix</keyword>
<dbReference type="Gene3D" id="2.40.30.170">
    <property type="match status" value="1"/>
</dbReference>
<dbReference type="Gene3D" id="2.40.50.100">
    <property type="match status" value="1"/>
</dbReference>
<comment type="subcellular location">
    <subcellularLocation>
        <location evidence="1">Cell envelope</location>
    </subcellularLocation>
</comment>
<protein>
    <submittedName>
        <fullName evidence="5">HlyD family efflux transporter periplasmic adaptor subunit</fullName>
    </submittedName>
</protein>
<gene>
    <name evidence="5" type="ORF">QTN89_04915</name>
</gene>
<feature type="transmembrane region" description="Helical" evidence="4">
    <location>
        <begin position="385"/>
        <end position="410"/>
    </location>
</feature>
<evidence type="ECO:0000313" key="5">
    <source>
        <dbReference type="EMBL" id="MDM4014760.1"/>
    </source>
</evidence>
<dbReference type="PANTHER" id="PTHR32347">
    <property type="entry name" value="EFFLUX SYSTEM COMPONENT YKNX-RELATED"/>
    <property type="match status" value="1"/>
</dbReference>
<name>A0ABT7PE34_9BACT</name>